<feature type="compositionally biased region" description="Basic residues" evidence="1">
    <location>
        <begin position="43"/>
        <end position="54"/>
    </location>
</feature>
<reference evidence="3" key="1">
    <citation type="journal article" date="2007" name="Plant Cell">
        <title>Dothideomycete-plant interactions illuminated by genome sequencing and EST analysis of the wheat pathogen Stagonospora nodorum.</title>
        <authorList>
            <person name="Hane J.K."/>
            <person name="Lowe R.G."/>
            <person name="Solomon P.S."/>
            <person name="Tan K.C."/>
            <person name="Schoch C.L."/>
            <person name="Spatafora J.W."/>
            <person name="Crous P.W."/>
            <person name="Kodira C."/>
            <person name="Birren B.W."/>
            <person name="Galagan J.E."/>
            <person name="Torriani S.F."/>
            <person name="McDonald B.A."/>
            <person name="Oliver R.P."/>
        </authorList>
    </citation>
    <scope>NUCLEOTIDE SEQUENCE [LARGE SCALE GENOMIC DNA]</scope>
    <source>
        <strain evidence="3">SN15 / ATCC MYA-4574 / FGSC 10173</strain>
    </source>
</reference>
<feature type="region of interest" description="Disordered" evidence="1">
    <location>
        <begin position="24"/>
        <end position="71"/>
    </location>
</feature>
<accession>Q0UIY1</accession>
<protein>
    <submittedName>
        <fullName evidence="2">Uncharacterized protein</fullName>
    </submittedName>
</protein>
<dbReference type="InParanoid" id="Q0UIY1"/>
<dbReference type="KEGG" id="pno:SNOG_08283"/>
<evidence type="ECO:0000313" key="3">
    <source>
        <dbReference type="Proteomes" id="UP000001055"/>
    </source>
</evidence>
<name>Q0UIY1_PHANO</name>
<dbReference type="AlphaFoldDB" id="Q0UIY1"/>
<evidence type="ECO:0000256" key="1">
    <source>
        <dbReference type="SAM" id="MobiDB-lite"/>
    </source>
</evidence>
<sequence>MLRLKRTLVKRGCVGKEPCRSRKLGQVQLARSTTSGETESRHGRQRAGQRVRRAYRIDEIHEPATSSKLGP</sequence>
<dbReference type="Proteomes" id="UP000001055">
    <property type="component" value="Unassembled WGS sequence"/>
</dbReference>
<organism evidence="2 3">
    <name type="scientific">Phaeosphaeria nodorum (strain SN15 / ATCC MYA-4574 / FGSC 10173)</name>
    <name type="common">Glume blotch fungus</name>
    <name type="synonym">Parastagonospora nodorum</name>
    <dbReference type="NCBI Taxonomy" id="321614"/>
    <lineage>
        <taxon>Eukaryota</taxon>
        <taxon>Fungi</taxon>
        <taxon>Dikarya</taxon>
        <taxon>Ascomycota</taxon>
        <taxon>Pezizomycotina</taxon>
        <taxon>Dothideomycetes</taxon>
        <taxon>Pleosporomycetidae</taxon>
        <taxon>Pleosporales</taxon>
        <taxon>Pleosporineae</taxon>
        <taxon>Phaeosphaeriaceae</taxon>
        <taxon>Parastagonospora</taxon>
    </lineage>
</organism>
<dbReference type="RefSeq" id="XP_001798600.1">
    <property type="nucleotide sequence ID" value="XM_001798548.1"/>
</dbReference>
<evidence type="ECO:0000313" key="2">
    <source>
        <dbReference type="EMBL" id="EAT84559.1"/>
    </source>
</evidence>
<dbReference type="EMBL" id="CH445336">
    <property type="protein sequence ID" value="EAT84559.1"/>
    <property type="molecule type" value="Genomic_DNA"/>
</dbReference>
<proteinExistence type="predicted"/>
<gene>
    <name evidence="2" type="ORF">SNOG_08283</name>
</gene>
<dbReference type="GeneID" id="5975498"/>